<feature type="compositionally biased region" description="Low complexity" evidence="1">
    <location>
        <begin position="314"/>
        <end position="323"/>
    </location>
</feature>
<dbReference type="EMBL" id="MU853843">
    <property type="protein sequence ID" value="KAK3937859.1"/>
    <property type="molecule type" value="Genomic_DNA"/>
</dbReference>
<organism evidence="2 3">
    <name type="scientific">Diplogelasinospora grovesii</name>
    <dbReference type="NCBI Taxonomy" id="303347"/>
    <lineage>
        <taxon>Eukaryota</taxon>
        <taxon>Fungi</taxon>
        <taxon>Dikarya</taxon>
        <taxon>Ascomycota</taxon>
        <taxon>Pezizomycotina</taxon>
        <taxon>Sordariomycetes</taxon>
        <taxon>Sordariomycetidae</taxon>
        <taxon>Sordariales</taxon>
        <taxon>Diplogelasinosporaceae</taxon>
        <taxon>Diplogelasinospora</taxon>
    </lineage>
</organism>
<feature type="region of interest" description="Disordered" evidence="1">
    <location>
        <begin position="289"/>
        <end position="409"/>
    </location>
</feature>
<accession>A0AAN6N3T5</accession>
<sequence length="409" mass="45831">MADSGKERDTIDITGHDNFAYSAPPGGGGKQRITQDMILANAKQLRIDWDHIPRVPFWGPWFGFTEAWYRTEVAGRVMAASVLLARELQDEEKQTLAYITAKRCVYRAWEPPFWIATTFWYERRGRATFRFPFYTPNPASFNPDVFPSERIPFLTGPPARTMWHCGRVGAYAAMSHLVLAGLFRSYADLTWQASIFADKRLVAIKDAVIAAAAAGGRTNRGGPSRPPAGIPHGEGEEEDSQEGHRDQMERDTSAPYFGQMVQSAVAEEERMQGPEKRLAALERQRQELLRRRQEEEEERDDNDFLFDDASPVAPSARQPQGSSGSRGGSAWDRLRQRAAGQGSSSNQGSGVQQTGWAGRGQKTQQSRSSDSYVYSTAEEDRALAKAQAQREFDEMLERERRGVGDSGRR</sequence>
<name>A0AAN6N3T5_9PEZI</name>
<reference evidence="3" key="1">
    <citation type="journal article" date="2023" name="Mol. Phylogenet. Evol.">
        <title>Genome-scale phylogeny and comparative genomics of the fungal order Sordariales.</title>
        <authorList>
            <person name="Hensen N."/>
            <person name="Bonometti L."/>
            <person name="Westerberg I."/>
            <person name="Brannstrom I.O."/>
            <person name="Guillou S."/>
            <person name="Cros-Aarteil S."/>
            <person name="Calhoun S."/>
            <person name="Haridas S."/>
            <person name="Kuo A."/>
            <person name="Mondo S."/>
            <person name="Pangilinan J."/>
            <person name="Riley R."/>
            <person name="LaButti K."/>
            <person name="Andreopoulos B."/>
            <person name="Lipzen A."/>
            <person name="Chen C."/>
            <person name="Yan M."/>
            <person name="Daum C."/>
            <person name="Ng V."/>
            <person name="Clum A."/>
            <person name="Steindorff A."/>
            <person name="Ohm R.A."/>
            <person name="Martin F."/>
            <person name="Silar P."/>
            <person name="Natvig D.O."/>
            <person name="Lalanne C."/>
            <person name="Gautier V."/>
            <person name="Ament-Velasquez S.L."/>
            <person name="Kruys A."/>
            <person name="Hutchinson M.I."/>
            <person name="Powell A.J."/>
            <person name="Barry K."/>
            <person name="Miller A.N."/>
            <person name="Grigoriev I.V."/>
            <person name="Debuchy R."/>
            <person name="Gladieux P."/>
            <person name="Hiltunen Thoren M."/>
            <person name="Johannesson H."/>
        </authorList>
    </citation>
    <scope>NUCLEOTIDE SEQUENCE [LARGE SCALE GENOMIC DNA]</scope>
    <source>
        <strain evidence="3">CBS 340.73</strain>
    </source>
</reference>
<feature type="compositionally biased region" description="Polar residues" evidence="1">
    <location>
        <begin position="361"/>
        <end position="374"/>
    </location>
</feature>
<evidence type="ECO:0000313" key="3">
    <source>
        <dbReference type="Proteomes" id="UP001303473"/>
    </source>
</evidence>
<evidence type="ECO:0000256" key="1">
    <source>
        <dbReference type="SAM" id="MobiDB-lite"/>
    </source>
</evidence>
<dbReference type="Proteomes" id="UP001303473">
    <property type="component" value="Unassembled WGS sequence"/>
</dbReference>
<protein>
    <submittedName>
        <fullName evidence="2">Uncharacterized protein</fullName>
    </submittedName>
</protein>
<feature type="compositionally biased region" description="Acidic residues" evidence="1">
    <location>
        <begin position="295"/>
        <end position="306"/>
    </location>
</feature>
<proteinExistence type="predicted"/>
<evidence type="ECO:0000313" key="2">
    <source>
        <dbReference type="EMBL" id="KAK3937859.1"/>
    </source>
</evidence>
<feature type="region of interest" description="Disordered" evidence="1">
    <location>
        <begin position="1"/>
        <end position="29"/>
    </location>
</feature>
<feature type="compositionally biased region" description="Basic and acidic residues" evidence="1">
    <location>
        <begin position="378"/>
        <end position="409"/>
    </location>
</feature>
<gene>
    <name evidence="2" type="ORF">QBC46DRAFT_391552</name>
</gene>
<feature type="compositionally biased region" description="Basic and acidic residues" evidence="1">
    <location>
        <begin position="241"/>
        <end position="250"/>
    </location>
</feature>
<dbReference type="AlphaFoldDB" id="A0AAN6N3T5"/>
<feature type="compositionally biased region" description="Basic and acidic residues" evidence="1">
    <location>
        <begin position="1"/>
        <end position="15"/>
    </location>
</feature>
<comment type="caution">
    <text evidence="2">The sequence shown here is derived from an EMBL/GenBank/DDBJ whole genome shotgun (WGS) entry which is preliminary data.</text>
</comment>
<keyword evidence="3" id="KW-1185">Reference proteome</keyword>
<feature type="compositionally biased region" description="Low complexity" evidence="1">
    <location>
        <begin position="340"/>
        <end position="353"/>
    </location>
</feature>
<feature type="region of interest" description="Disordered" evidence="1">
    <location>
        <begin position="214"/>
        <end position="250"/>
    </location>
</feature>